<dbReference type="Proteomes" id="UP001589733">
    <property type="component" value="Unassembled WGS sequence"/>
</dbReference>
<dbReference type="InterPro" id="IPR001387">
    <property type="entry name" value="Cro/C1-type_HTH"/>
</dbReference>
<evidence type="ECO:0000313" key="3">
    <source>
        <dbReference type="Proteomes" id="UP001589733"/>
    </source>
</evidence>
<dbReference type="EMBL" id="JBHLYR010000059">
    <property type="protein sequence ID" value="MFB9994108.1"/>
    <property type="molecule type" value="Genomic_DNA"/>
</dbReference>
<organism evidence="2 3">
    <name type="scientific">Deinococcus oregonensis</name>
    <dbReference type="NCBI Taxonomy" id="1805970"/>
    <lineage>
        <taxon>Bacteria</taxon>
        <taxon>Thermotogati</taxon>
        <taxon>Deinococcota</taxon>
        <taxon>Deinococci</taxon>
        <taxon>Deinococcales</taxon>
        <taxon>Deinococcaceae</taxon>
        <taxon>Deinococcus</taxon>
    </lineage>
</organism>
<sequence length="77" mass="8870">MRETIGTNIRNRRMELGLTMADLARIMFDNRKRESYISLVENGQTVIDVERLAEFAEALSFQPTDLLVTVSYDEVSE</sequence>
<feature type="domain" description="HTH cro/C1-type" evidence="1">
    <location>
        <begin position="9"/>
        <end position="66"/>
    </location>
</feature>
<dbReference type="SUPFAM" id="SSF47413">
    <property type="entry name" value="lambda repressor-like DNA-binding domains"/>
    <property type="match status" value="1"/>
</dbReference>
<evidence type="ECO:0000259" key="1">
    <source>
        <dbReference type="PROSITE" id="PS50943"/>
    </source>
</evidence>
<accession>A0ABV6B2X1</accession>
<dbReference type="PROSITE" id="PS50943">
    <property type="entry name" value="HTH_CROC1"/>
    <property type="match status" value="1"/>
</dbReference>
<dbReference type="SMART" id="SM00530">
    <property type="entry name" value="HTH_XRE"/>
    <property type="match status" value="1"/>
</dbReference>
<reference evidence="2 3" key="1">
    <citation type="submission" date="2024-09" db="EMBL/GenBank/DDBJ databases">
        <authorList>
            <person name="Sun Q."/>
            <person name="Mori K."/>
        </authorList>
    </citation>
    <scope>NUCLEOTIDE SEQUENCE [LARGE SCALE GENOMIC DNA]</scope>
    <source>
        <strain evidence="2 3">JCM 13503</strain>
    </source>
</reference>
<dbReference type="CDD" id="cd00093">
    <property type="entry name" value="HTH_XRE"/>
    <property type="match status" value="1"/>
</dbReference>
<dbReference type="RefSeq" id="WP_380014234.1">
    <property type="nucleotide sequence ID" value="NZ_JBHLYR010000059.1"/>
</dbReference>
<protein>
    <submittedName>
        <fullName evidence="2">Helix-turn-helix domain-containing protein</fullName>
    </submittedName>
</protein>
<proteinExistence type="predicted"/>
<keyword evidence="3" id="KW-1185">Reference proteome</keyword>
<dbReference type="Pfam" id="PF01381">
    <property type="entry name" value="HTH_3"/>
    <property type="match status" value="1"/>
</dbReference>
<name>A0ABV6B2X1_9DEIO</name>
<gene>
    <name evidence="2" type="ORF">ACFFLM_19295</name>
</gene>
<evidence type="ECO:0000313" key="2">
    <source>
        <dbReference type="EMBL" id="MFB9994108.1"/>
    </source>
</evidence>
<comment type="caution">
    <text evidence="2">The sequence shown here is derived from an EMBL/GenBank/DDBJ whole genome shotgun (WGS) entry which is preliminary data.</text>
</comment>
<dbReference type="InterPro" id="IPR010982">
    <property type="entry name" value="Lambda_DNA-bd_dom_sf"/>
</dbReference>
<dbReference type="Gene3D" id="1.10.260.40">
    <property type="entry name" value="lambda repressor-like DNA-binding domains"/>
    <property type="match status" value="1"/>
</dbReference>